<dbReference type="Proteomes" id="UP000537825">
    <property type="component" value="Unassembled WGS sequence"/>
</dbReference>
<accession>A0A7X4YCB5</accession>
<gene>
    <name evidence="1" type="ORF">GTZ93_23805</name>
</gene>
<evidence type="ECO:0000313" key="1">
    <source>
        <dbReference type="EMBL" id="NBC42831.1"/>
    </source>
</evidence>
<dbReference type="AlphaFoldDB" id="A0A7X4YCB5"/>
<sequence>MSFAELESLRTISPEARIIPAGEIWERSKQEGWVLGEYMESQIDALWTQAYELQLRLDFVLVSEPEPEVRPVCMFVVWEKAGPSPEEIVALRKLSEEAANMPVSAVLRKARAGEWLLGRFWPNRLPEIERRAMELGLQLRRES</sequence>
<comment type="caution">
    <text evidence="1">The sequence shown here is derived from an EMBL/GenBank/DDBJ whole genome shotgun (WGS) entry which is preliminary data.</text>
</comment>
<organism evidence="1 2">
    <name type="scientific">Corallococcus exiguus</name>
    <dbReference type="NCBI Taxonomy" id="83462"/>
    <lineage>
        <taxon>Bacteria</taxon>
        <taxon>Pseudomonadati</taxon>
        <taxon>Myxococcota</taxon>
        <taxon>Myxococcia</taxon>
        <taxon>Myxococcales</taxon>
        <taxon>Cystobacterineae</taxon>
        <taxon>Myxococcaceae</taxon>
        <taxon>Corallococcus</taxon>
    </lineage>
</organism>
<name>A0A7X4YCB5_9BACT</name>
<dbReference type="EMBL" id="JAAAPK010000006">
    <property type="protein sequence ID" value="NBC42831.1"/>
    <property type="molecule type" value="Genomic_DNA"/>
</dbReference>
<protein>
    <submittedName>
        <fullName evidence="1">Uncharacterized protein</fullName>
    </submittedName>
</protein>
<reference evidence="1 2" key="1">
    <citation type="submission" date="2020-01" db="EMBL/GenBank/DDBJ databases">
        <title>The draft genome sequence of Corallococcus exiguus DSM 14696.</title>
        <authorList>
            <person name="Zhang X."/>
            <person name="Zhu H."/>
        </authorList>
    </citation>
    <scope>NUCLEOTIDE SEQUENCE [LARGE SCALE GENOMIC DNA]</scope>
    <source>
        <strain evidence="1 2">DSM 14696</strain>
    </source>
</reference>
<evidence type="ECO:0000313" key="2">
    <source>
        <dbReference type="Proteomes" id="UP000537825"/>
    </source>
</evidence>
<keyword evidence="2" id="KW-1185">Reference proteome</keyword>
<proteinExistence type="predicted"/>
<dbReference type="RefSeq" id="WP_139915646.1">
    <property type="nucleotide sequence ID" value="NZ_CBCSLE010000021.1"/>
</dbReference>